<dbReference type="Gene3D" id="3.60.21.10">
    <property type="match status" value="1"/>
</dbReference>
<dbReference type="PANTHER" id="PTHR32440:SF11">
    <property type="entry name" value="METALLOPHOSPHOESTERASE DOMAIN-CONTAINING PROTEIN"/>
    <property type="match status" value="1"/>
</dbReference>
<dbReference type="GO" id="GO:0005737">
    <property type="term" value="C:cytoplasm"/>
    <property type="evidence" value="ECO:0007669"/>
    <property type="project" value="TreeGrafter"/>
</dbReference>
<proteinExistence type="predicted"/>
<protein>
    <submittedName>
        <fullName evidence="3">Putative inactive purple acid phosphatase 29</fullName>
    </submittedName>
</protein>
<dbReference type="GO" id="GO:0016788">
    <property type="term" value="F:hydrolase activity, acting on ester bonds"/>
    <property type="evidence" value="ECO:0007669"/>
    <property type="project" value="TreeGrafter"/>
</dbReference>
<dbReference type="CDD" id="cd07383">
    <property type="entry name" value="MPP_Dcr2"/>
    <property type="match status" value="1"/>
</dbReference>
<evidence type="ECO:0000313" key="3">
    <source>
        <dbReference type="EMBL" id="SCM58580.1"/>
    </source>
</evidence>
<sequence length="332" mass="37615">MKKLVVVALLLLCFTALDAQKLIFNEEGTFKIVQFTDVHYVHGNIKSDTALMAINRVLDAEKPDMVIFTGDVVTGRPVKEGWDAVTRPVIDRKIPFAVTFGNHDDEQGMTRLALERLITSYPYNCNYPTGGEPSGVLNNVIPVYGGKSDMEVKGLIYCFDSGAYSTVNDVSGYGWITTEIIEWYKKQSLRFTRQNNFQPLPALAYFHIPLSEYQIAFDDESNKRVGVRKEEECAPKLNPGMFLAMKEMGDVMGTFVGHDHVNNYIVDYYGVALGYGQFTGWRTTYVPEMNGARIVRLKEGKREFDTWIRLLDGRVINNVSFPADLKKEQKKD</sequence>
<dbReference type="EMBL" id="LT608328">
    <property type="protein sequence ID" value="SCM58580.1"/>
    <property type="molecule type" value="Genomic_DNA"/>
</dbReference>
<dbReference type="PANTHER" id="PTHR32440">
    <property type="entry name" value="PHOSPHATASE DCR2-RELATED-RELATED"/>
    <property type="match status" value="1"/>
</dbReference>
<dbReference type="RefSeq" id="WP_071137124.1">
    <property type="nucleotide sequence ID" value="NZ_DUQN01000005.1"/>
</dbReference>
<accession>A0A1G4G830</accession>
<dbReference type="InterPro" id="IPR004843">
    <property type="entry name" value="Calcineurin-like_PHP"/>
</dbReference>
<keyword evidence="4" id="KW-1185">Reference proteome</keyword>
<dbReference type="STRING" id="1642646.ING2E5A_1871"/>
<feature type="domain" description="Calcineurin-like phosphoesterase" evidence="2">
    <location>
        <begin position="30"/>
        <end position="261"/>
    </location>
</feature>
<dbReference type="SUPFAM" id="SSF56300">
    <property type="entry name" value="Metallo-dependent phosphatases"/>
    <property type="match status" value="1"/>
</dbReference>
<reference evidence="3 4" key="1">
    <citation type="submission" date="2016-08" db="EMBL/GenBank/DDBJ databases">
        <authorList>
            <person name="Seilhamer J.J."/>
        </authorList>
    </citation>
    <scope>NUCLEOTIDE SEQUENCE [LARGE SCALE GENOMIC DNA]</scope>
    <source>
        <strain evidence="3">ING2-E5A</strain>
    </source>
</reference>
<evidence type="ECO:0000313" key="4">
    <source>
        <dbReference type="Proteomes" id="UP000178485"/>
    </source>
</evidence>
<evidence type="ECO:0000256" key="1">
    <source>
        <dbReference type="SAM" id="SignalP"/>
    </source>
</evidence>
<name>A0A1G4G830_9BACT</name>
<dbReference type="InterPro" id="IPR029052">
    <property type="entry name" value="Metallo-depent_PP-like"/>
</dbReference>
<feature type="signal peptide" evidence="1">
    <location>
        <begin position="1"/>
        <end position="19"/>
    </location>
</feature>
<dbReference type="Proteomes" id="UP000178485">
    <property type="component" value="Chromosome i"/>
</dbReference>
<dbReference type="Pfam" id="PF00149">
    <property type="entry name" value="Metallophos"/>
    <property type="match status" value="1"/>
</dbReference>
<gene>
    <name evidence="3" type="ORF">ING2E5A_1871</name>
</gene>
<keyword evidence="1" id="KW-0732">Signal</keyword>
<dbReference type="AlphaFoldDB" id="A0A1G4G830"/>
<dbReference type="KEGG" id="pmuc:ING2E5A_1871"/>
<organism evidence="3 4">
    <name type="scientific">Petrimonas mucosa</name>
    <dbReference type="NCBI Taxonomy" id="1642646"/>
    <lineage>
        <taxon>Bacteria</taxon>
        <taxon>Pseudomonadati</taxon>
        <taxon>Bacteroidota</taxon>
        <taxon>Bacteroidia</taxon>
        <taxon>Bacteroidales</taxon>
        <taxon>Dysgonomonadaceae</taxon>
        <taxon>Petrimonas</taxon>
    </lineage>
</organism>
<feature type="chain" id="PRO_5009603942" evidence="1">
    <location>
        <begin position="20"/>
        <end position="332"/>
    </location>
</feature>
<evidence type="ECO:0000259" key="2">
    <source>
        <dbReference type="Pfam" id="PF00149"/>
    </source>
</evidence>